<evidence type="ECO:0000256" key="1">
    <source>
        <dbReference type="SAM" id="MobiDB-lite"/>
    </source>
</evidence>
<dbReference type="RefSeq" id="WP_126724164.1">
    <property type="nucleotide sequence ID" value="NZ_RYZH01000006.1"/>
</dbReference>
<protein>
    <submittedName>
        <fullName evidence="2">Uncharacterized protein</fullName>
    </submittedName>
</protein>
<proteinExistence type="predicted"/>
<keyword evidence="3" id="KW-1185">Reference proteome</keyword>
<reference evidence="2 3" key="2">
    <citation type="submission" date="2019-01" db="EMBL/GenBank/DDBJ databases">
        <title>Tautonia sociabilis, a novel thermotolerant planctomycete of Isosphaeraceae family, isolated from a 4000 m deep subterranean habitat.</title>
        <authorList>
            <person name="Kovaleva O.L."/>
            <person name="Elcheninov A.G."/>
            <person name="Van Heerden E."/>
            <person name="Toshchakov S.V."/>
            <person name="Novikov A."/>
            <person name="Bonch-Osmolovskaya E.A."/>
            <person name="Kublanov I.V."/>
        </authorList>
    </citation>
    <scope>NUCLEOTIDE SEQUENCE [LARGE SCALE GENOMIC DNA]</scope>
    <source>
        <strain evidence="2 3">GM2012</strain>
    </source>
</reference>
<feature type="region of interest" description="Disordered" evidence="1">
    <location>
        <begin position="242"/>
        <end position="264"/>
    </location>
</feature>
<comment type="caution">
    <text evidence="2">The sequence shown here is derived from an EMBL/GenBank/DDBJ whole genome shotgun (WGS) entry which is preliminary data.</text>
</comment>
<sequence>MRATRKRRIVAIVAALVVLGTLFSLAAWQSLTYEPAFYRERAQVDRTHRRVEADRFVSQTFQLRNDIVNEAHWEASFSDEEVNAWLAEHLVTHFAEFLPDGVRDPLVAFDLDRVTLAFKYDRGPFTSLVWAIARVQVADDRTVALTLEKIRAGAMPVSPEEVIAPIIHRLQSYGLDVDWRIVDGEPVAFIRYSPSPARGDVVLERVVILDGRLYISGRSDQDAGRVTRLTLPTRRVLQMNFPIRNRHEHRPLPKPRSNSASPMT</sequence>
<reference evidence="2 3" key="1">
    <citation type="submission" date="2018-12" db="EMBL/GenBank/DDBJ databases">
        <authorList>
            <person name="Toschakov S.V."/>
        </authorList>
    </citation>
    <scope>NUCLEOTIDE SEQUENCE [LARGE SCALE GENOMIC DNA]</scope>
    <source>
        <strain evidence="2 3">GM2012</strain>
    </source>
</reference>
<dbReference type="AlphaFoldDB" id="A0A432MNA1"/>
<name>A0A432MNA1_9BACT</name>
<gene>
    <name evidence="2" type="ORF">TsocGM_04770</name>
</gene>
<evidence type="ECO:0000313" key="3">
    <source>
        <dbReference type="Proteomes" id="UP000280296"/>
    </source>
</evidence>
<accession>A0A432MNA1</accession>
<dbReference type="EMBL" id="RYZH01000006">
    <property type="protein sequence ID" value="RUL88913.1"/>
    <property type="molecule type" value="Genomic_DNA"/>
</dbReference>
<dbReference type="OrthoDB" id="274988at2"/>
<organism evidence="2 3">
    <name type="scientific">Tautonia sociabilis</name>
    <dbReference type="NCBI Taxonomy" id="2080755"/>
    <lineage>
        <taxon>Bacteria</taxon>
        <taxon>Pseudomonadati</taxon>
        <taxon>Planctomycetota</taxon>
        <taxon>Planctomycetia</taxon>
        <taxon>Isosphaerales</taxon>
        <taxon>Isosphaeraceae</taxon>
        <taxon>Tautonia</taxon>
    </lineage>
</organism>
<dbReference type="Proteomes" id="UP000280296">
    <property type="component" value="Unassembled WGS sequence"/>
</dbReference>
<evidence type="ECO:0000313" key="2">
    <source>
        <dbReference type="EMBL" id="RUL88913.1"/>
    </source>
</evidence>
<feature type="compositionally biased region" description="Basic residues" evidence="1">
    <location>
        <begin position="244"/>
        <end position="253"/>
    </location>
</feature>